<protein>
    <submittedName>
        <fullName evidence="2">Crinkler (CRN)</fullName>
    </submittedName>
</protein>
<evidence type="ECO:0000259" key="1">
    <source>
        <dbReference type="Pfam" id="PF17667"/>
    </source>
</evidence>
<dbReference type="InterPro" id="IPR011009">
    <property type="entry name" value="Kinase-like_dom_sf"/>
</dbReference>
<proteinExistence type="predicted"/>
<dbReference type="Pfam" id="PF17667">
    <property type="entry name" value="Pkinase_fungal"/>
    <property type="match status" value="1"/>
</dbReference>
<keyword evidence="3" id="KW-1185">Reference proteome</keyword>
<feature type="domain" description="Fungal-type protein kinase" evidence="1">
    <location>
        <begin position="33"/>
        <end position="89"/>
    </location>
</feature>
<dbReference type="InterPro" id="IPR040976">
    <property type="entry name" value="Pkinase_fungal"/>
</dbReference>
<accession>A0A225WCN3</accession>
<sequence length="194" mass="22248">MKRAHVCNVDDLVELNLEEGRVMLPPRGITVKPENLLELLGALRDVLQALVGLHHLGWVHRDIRWSNVIRQRNGISWFLIDITKAATSPQPWSCGRHLSAEEYAPEILRGCWLLIETSRVSGWVDFGDRASLKDRMMAKYPKARPSAEEALAVVVKLEEAEKMKQEGDLELERDQSQLRDTSYFEVSENNLYRT</sequence>
<name>A0A225WCN3_9STRA</name>
<dbReference type="Gene3D" id="1.10.510.10">
    <property type="entry name" value="Transferase(Phosphotransferase) domain 1"/>
    <property type="match status" value="1"/>
</dbReference>
<dbReference type="Proteomes" id="UP000198211">
    <property type="component" value="Unassembled WGS sequence"/>
</dbReference>
<dbReference type="EMBL" id="NBNE01001112">
    <property type="protein sequence ID" value="OWZ15496.1"/>
    <property type="molecule type" value="Genomic_DNA"/>
</dbReference>
<evidence type="ECO:0000313" key="3">
    <source>
        <dbReference type="Proteomes" id="UP000198211"/>
    </source>
</evidence>
<organism evidence="2 3">
    <name type="scientific">Phytophthora megakarya</name>
    <dbReference type="NCBI Taxonomy" id="4795"/>
    <lineage>
        <taxon>Eukaryota</taxon>
        <taxon>Sar</taxon>
        <taxon>Stramenopiles</taxon>
        <taxon>Oomycota</taxon>
        <taxon>Peronosporomycetes</taxon>
        <taxon>Peronosporales</taxon>
        <taxon>Peronosporaceae</taxon>
        <taxon>Phytophthora</taxon>
    </lineage>
</organism>
<dbReference type="AlphaFoldDB" id="A0A225WCN3"/>
<evidence type="ECO:0000313" key="2">
    <source>
        <dbReference type="EMBL" id="OWZ15496.1"/>
    </source>
</evidence>
<dbReference type="OrthoDB" id="124164at2759"/>
<reference evidence="3" key="1">
    <citation type="submission" date="2017-03" db="EMBL/GenBank/DDBJ databases">
        <title>Phytopthora megakarya and P. palmivora, two closely related causual agents of cacao black pod achieved similar genome size and gene model numbers by different mechanisms.</title>
        <authorList>
            <person name="Ali S."/>
            <person name="Shao J."/>
            <person name="Larry D.J."/>
            <person name="Kronmiller B."/>
            <person name="Shen D."/>
            <person name="Strem M.D."/>
            <person name="Melnick R.L."/>
            <person name="Guiltinan M.J."/>
            <person name="Tyler B.M."/>
            <person name="Meinhardt L.W."/>
            <person name="Bailey B.A."/>
        </authorList>
    </citation>
    <scope>NUCLEOTIDE SEQUENCE [LARGE SCALE GENOMIC DNA]</scope>
    <source>
        <strain evidence="3">zdho120</strain>
    </source>
</reference>
<comment type="caution">
    <text evidence="2">The sequence shown here is derived from an EMBL/GenBank/DDBJ whole genome shotgun (WGS) entry which is preliminary data.</text>
</comment>
<gene>
    <name evidence="2" type="ORF">PHMEG_00010852</name>
</gene>
<dbReference type="SUPFAM" id="SSF56112">
    <property type="entry name" value="Protein kinase-like (PK-like)"/>
    <property type="match status" value="1"/>
</dbReference>